<feature type="region of interest" description="Disordered" evidence="1">
    <location>
        <begin position="18"/>
        <end position="43"/>
    </location>
</feature>
<evidence type="ECO:0000256" key="1">
    <source>
        <dbReference type="SAM" id="MobiDB-lite"/>
    </source>
</evidence>
<dbReference type="SUPFAM" id="SSF55648">
    <property type="entry name" value="beta-lactamase-inhibitor protein, BLIP"/>
    <property type="match status" value="1"/>
</dbReference>
<protein>
    <recommendedName>
        <fullName evidence="4">Lipoprotein</fullName>
    </recommendedName>
</protein>
<evidence type="ECO:0000313" key="3">
    <source>
        <dbReference type="Proteomes" id="UP001348265"/>
    </source>
</evidence>
<gene>
    <name evidence="2" type="ORF">RB636_38760</name>
</gene>
<dbReference type="InterPro" id="IPR009099">
    <property type="entry name" value="Beta-lactamas_inhib"/>
</dbReference>
<dbReference type="InterPro" id="IPR024221">
    <property type="entry name" value="BLIP_dom_sf"/>
</dbReference>
<organism evidence="2 3">
    <name type="scientific">Streptomyces chrestomyceticus</name>
    <dbReference type="NCBI Taxonomy" id="68185"/>
    <lineage>
        <taxon>Bacteria</taxon>
        <taxon>Bacillati</taxon>
        <taxon>Actinomycetota</taxon>
        <taxon>Actinomycetes</taxon>
        <taxon>Kitasatosporales</taxon>
        <taxon>Streptomycetaceae</taxon>
        <taxon>Streptomyces</taxon>
    </lineage>
</organism>
<keyword evidence="3" id="KW-1185">Reference proteome</keyword>
<dbReference type="Pfam" id="PF07467">
    <property type="entry name" value="BLIP"/>
    <property type="match status" value="1"/>
</dbReference>
<name>A0ABU7X5T2_9ACTN</name>
<accession>A0ABU7X5T2</accession>
<evidence type="ECO:0008006" key="4">
    <source>
        <dbReference type="Google" id="ProtNLM"/>
    </source>
</evidence>
<dbReference type="Proteomes" id="UP001348265">
    <property type="component" value="Unassembled WGS sequence"/>
</dbReference>
<dbReference type="Gene3D" id="3.10.450.730">
    <property type="entry name" value="BLIP domain"/>
    <property type="match status" value="1"/>
</dbReference>
<dbReference type="RefSeq" id="WP_331789945.1">
    <property type="nucleotide sequence ID" value="NZ_JAVFKM010000037.1"/>
</dbReference>
<evidence type="ECO:0000313" key="2">
    <source>
        <dbReference type="EMBL" id="MEF3119103.1"/>
    </source>
</evidence>
<dbReference type="EMBL" id="JAVFKM010000037">
    <property type="protein sequence ID" value="MEF3119103.1"/>
    <property type="molecule type" value="Genomic_DNA"/>
</dbReference>
<proteinExistence type="predicted"/>
<sequence length="189" mass="18884">MLVLVVIVVLVVSVGGSDGGKDESGGSGPSGTPSASAGKGRITKEMYDRVRTGMTEREVTAITGPCESSAEDEVAGVRGKVLTCRGAEAFSAATFTFSNGRLAAKGQVGLGGDAARKGSMTKEKYDRLRTGMSLAEALAVAGACEKDSDTDVAGSSATGYTCTSADGLGSASLVFADGKLAAKAQTGLE</sequence>
<comment type="caution">
    <text evidence="2">The sequence shown here is derived from an EMBL/GenBank/DDBJ whole genome shotgun (WGS) entry which is preliminary data.</text>
</comment>
<reference evidence="2 3" key="1">
    <citation type="submission" date="2023-08" db="EMBL/GenBank/DDBJ databases">
        <authorList>
            <person name="Sharma P."/>
            <person name="Verma V."/>
            <person name="Mohan M.K."/>
            <person name="Dubey A.K."/>
        </authorList>
    </citation>
    <scope>NUCLEOTIDE SEQUENCE [LARGE SCALE GENOMIC DNA]</scope>
    <source>
        <strain evidence="2 3">ADP4</strain>
    </source>
</reference>